<name>A0A240EGV5_9VIBR</name>
<dbReference type="Proteomes" id="UP000219336">
    <property type="component" value="Unassembled WGS sequence"/>
</dbReference>
<dbReference type="OrthoDB" id="9855802at2"/>
<keyword evidence="3" id="KW-1185">Reference proteome</keyword>
<keyword evidence="1" id="KW-0472">Membrane</keyword>
<sequence>MLYRWLTIGGLITLSLGVGFIALNYDNATQPQRIGYAAPPVDSAQRSEPHSASETEYQHVVSQQTFETQSERIEAQMLSELETLNQDIANEKVRLDRETAEALSTEESPELVIARANAILAELESEGIVLNYNPMLLAPDAVSPDIQVIEEQVVKVETDLIDVEKRFNNLGNNKESL</sequence>
<proteinExistence type="predicted"/>
<keyword evidence="1" id="KW-1133">Transmembrane helix</keyword>
<gene>
    <name evidence="2" type="ORF">VTH8203_01507</name>
</gene>
<keyword evidence="1" id="KW-0812">Transmembrane</keyword>
<protein>
    <submittedName>
        <fullName evidence="2">Uncharacterized protein</fullName>
    </submittedName>
</protein>
<feature type="transmembrane region" description="Helical" evidence="1">
    <location>
        <begin position="6"/>
        <end position="25"/>
    </location>
</feature>
<dbReference type="AlphaFoldDB" id="A0A240EGV5"/>
<organism evidence="2 3">
    <name type="scientific">Vibrio thalassae</name>
    <dbReference type="NCBI Taxonomy" id="1243014"/>
    <lineage>
        <taxon>Bacteria</taxon>
        <taxon>Pseudomonadati</taxon>
        <taxon>Pseudomonadota</taxon>
        <taxon>Gammaproteobacteria</taxon>
        <taxon>Vibrionales</taxon>
        <taxon>Vibrionaceae</taxon>
        <taxon>Vibrio</taxon>
    </lineage>
</organism>
<evidence type="ECO:0000313" key="2">
    <source>
        <dbReference type="EMBL" id="SNX47892.1"/>
    </source>
</evidence>
<evidence type="ECO:0000313" key="3">
    <source>
        <dbReference type="Proteomes" id="UP000219336"/>
    </source>
</evidence>
<dbReference type="EMBL" id="OANU01000015">
    <property type="protein sequence ID" value="SNX47892.1"/>
    <property type="molecule type" value="Genomic_DNA"/>
</dbReference>
<accession>A0A240EGV5</accession>
<evidence type="ECO:0000256" key="1">
    <source>
        <dbReference type="SAM" id="Phobius"/>
    </source>
</evidence>
<reference evidence="3" key="1">
    <citation type="submission" date="2016-06" db="EMBL/GenBank/DDBJ databases">
        <authorList>
            <person name="Rodrigo-Torres L."/>
            <person name="Arahal R.D."/>
            <person name="Lucena T."/>
        </authorList>
    </citation>
    <scope>NUCLEOTIDE SEQUENCE [LARGE SCALE GENOMIC DNA]</scope>
    <source>
        <strain evidence="3">CECT8203</strain>
    </source>
</reference>